<dbReference type="PANTHER" id="PTHR46505:SF1">
    <property type="entry name" value="OXIDOREDUCTASE NAD-BINDING DOMAIN-CONTAINING PROTEIN 1"/>
    <property type="match status" value="1"/>
</dbReference>
<dbReference type="InterPro" id="IPR013121">
    <property type="entry name" value="Fe_red_NAD-bd_6"/>
</dbReference>
<dbReference type="Pfam" id="PF01544">
    <property type="entry name" value="CorA"/>
    <property type="match status" value="1"/>
</dbReference>
<evidence type="ECO:0000256" key="2">
    <source>
        <dbReference type="ARBA" id="ARBA00022692"/>
    </source>
</evidence>
<dbReference type="EMBL" id="PNEN01000435">
    <property type="protein sequence ID" value="PPJ58962.1"/>
    <property type="molecule type" value="Genomic_DNA"/>
</dbReference>
<dbReference type="AlphaFoldDB" id="A0A2S6CGU6"/>
<dbReference type="InterPro" id="IPR045863">
    <property type="entry name" value="CorA_TM1_TM2"/>
</dbReference>
<dbReference type="Pfam" id="PF08030">
    <property type="entry name" value="NAD_binding_6"/>
    <property type="match status" value="1"/>
</dbReference>
<accession>A0A2S6CGU6</accession>
<dbReference type="InterPro" id="IPR039261">
    <property type="entry name" value="FNR_nucleotide-bd"/>
</dbReference>
<keyword evidence="5" id="KW-0520">NAD</keyword>
<keyword evidence="6 8" id="KW-0472">Membrane</keyword>
<feature type="compositionally biased region" description="Gly residues" evidence="7">
    <location>
        <begin position="20"/>
        <end position="35"/>
    </location>
</feature>
<feature type="compositionally biased region" description="Basic and acidic residues" evidence="7">
    <location>
        <begin position="606"/>
        <end position="617"/>
    </location>
</feature>
<gene>
    <name evidence="10" type="ORF">CBER1_04117</name>
</gene>
<keyword evidence="3 8" id="KW-1133">Transmembrane helix</keyword>
<comment type="subcellular location">
    <subcellularLocation>
        <location evidence="1">Membrane</location>
        <topology evidence="1">Multi-pass membrane protein</topology>
    </subcellularLocation>
</comment>
<proteinExistence type="predicted"/>
<evidence type="ECO:0000259" key="9">
    <source>
        <dbReference type="Pfam" id="PF08030"/>
    </source>
</evidence>
<feature type="compositionally biased region" description="Basic and acidic residues" evidence="7">
    <location>
        <begin position="44"/>
        <end position="58"/>
    </location>
</feature>
<dbReference type="GO" id="GO:0016020">
    <property type="term" value="C:membrane"/>
    <property type="evidence" value="ECO:0007669"/>
    <property type="project" value="UniProtKB-SubCell"/>
</dbReference>
<dbReference type="GO" id="GO:0016491">
    <property type="term" value="F:oxidoreductase activity"/>
    <property type="evidence" value="ECO:0007669"/>
    <property type="project" value="UniProtKB-KW"/>
</dbReference>
<feature type="transmembrane region" description="Helical" evidence="8">
    <location>
        <begin position="543"/>
        <end position="562"/>
    </location>
</feature>
<dbReference type="PANTHER" id="PTHR46505">
    <property type="entry name" value="OXIDOREDUCTASE NAD-BINDING DOMAIN-CONTAINING PROTEIN 1"/>
    <property type="match status" value="1"/>
</dbReference>
<sequence length="889" mass="99012">MADEGSGTPLEGLYSDEGGESGTAGSGAGAAGAGTGTEEEDQDAESKERELEAKKEAARAAVMKRMQQFDTFTLQRVGRMMSPPGSVNEYYENWLEVGDSSALLAEQSGACNWDLIEHTSSANRRTEARCSTHSVYAIDVPRSANCGALELSNLSLHLMCEIGSHLHLSPAFFARHICSDLPVNIGPDPEDWNWNLAGLEPADLAEARTIMGGFCLVGRMVELTGSVTNLVFGNEAKPDPKRKNLATGADEVRLSVVLIRDSFGVSMVLCALPFQADFVVVITFSGPHNGTPSTISEAVILPCTQRAVRCSLITGFFSDEWRCERLFALWSNPDRYLINRGYVDVFLWQWAVRLYELEIKSVARYLQETDYESVTLSSREALNRVKLGRARVAQLRKNLANTKDALINYDSLKAYEGQKVIHREHSNGSNPQEVSKATSSIPRELAAFNTWNAYQWQSTLNREHESGSNPQGASKDTNLTPRQLAASSIWEEHAWLDKQAADLMPKLNENLQVVIATLNVEQSQVVLKDAEVSRRNGERSTQLTLLAAIYLPLTLATGIFGMNIRDINSDEVRYWWPIILAIVLMIPSAVVIAYIFWRSRQDRRRERERLDEERGNRADSPNPYGIDSYGSSSDGASSLGFRPGQWIDTFIPHLRQAGGFTITSTPAEARPSSHSPSYIELAVQKSKNPPAQWLWRPKEEILNTQLAVRVGGSFVWPPEGLDTGKVERLVLVAGGVGINPLISIFTHLTRLPSQFRPREIHFIYATKASTDLDPQKILFLPRLMDLVAAENDHQNVTLSCYLTGLGEGDQGVIEHGRLPNRTFGRRFKQEDLVKAVDGYREESLFGKEHERTGTVCYVCGPPKMTDEVVEFLRGLEGMDERRVLCEKWW</sequence>
<name>A0A2S6CGU6_9PEZI</name>
<dbReference type="OrthoDB" id="436496at2759"/>
<protein>
    <recommendedName>
        <fullName evidence="9">Ferric reductase NAD binding domain-containing protein</fullName>
    </recommendedName>
</protein>
<evidence type="ECO:0000256" key="7">
    <source>
        <dbReference type="SAM" id="MobiDB-lite"/>
    </source>
</evidence>
<feature type="domain" description="Ferric reductase NAD binding" evidence="9">
    <location>
        <begin position="727"/>
        <end position="804"/>
    </location>
</feature>
<organism evidence="10 11">
    <name type="scientific">Cercospora berteroae</name>
    <dbReference type="NCBI Taxonomy" id="357750"/>
    <lineage>
        <taxon>Eukaryota</taxon>
        <taxon>Fungi</taxon>
        <taxon>Dikarya</taxon>
        <taxon>Ascomycota</taxon>
        <taxon>Pezizomycotina</taxon>
        <taxon>Dothideomycetes</taxon>
        <taxon>Dothideomycetidae</taxon>
        <taxon>Mycosphaerellales</taxon>
        <taxon>Mycosphaerellaceae</taxon>
        <taxon>Cercospora</taxon>
    </lineage>
</organism>
<evidence type="ECO:0000256" key="8">
    <source>
        <dbReference type="SAM" id="Phobius"/>
    </source>
</evidence>
<dbReference type="SUPFAM" id="SSF144083">
    <property type="entry name" value="Magnesium transport protein CorA, transmembrane region"/>
    <property type="match status" value="1"/>
</dbReference>
<evidence type="ECO:0000256" key="1">
    <source>
        <dbReference type="ARBA" id="ARBA00004141"/>
    </source>
</evidence>
<evidence type="ECO:0000313" key="10">
    <source>
        <dbReference type="EMBL" id="PPJ58962.1"/>
    </source>
</evidence>
<evidence type="ECO:0000256" key="3">
    <source>
        <dbReference type="ARBA" id="ARBA00022989"/>
    </source>
</evidence>
<dbReference type="Proteomes" id="UP000237631">
    <property type="component" value="Unassembled WGS sequence"/>
</dbReference>
<evidence type="ECO:0000256" key="6">
    <source>
        <dbReference type="ARBA" id="ARBA00023136"/>
    </source>
</evidence>
<dbReference type="Gene3D" id="3.40.50.80">
    <property type="entry name" value="Nucleotide-binding domain of ferredoxin-NADP reductase (FNR) module"/>
    <property type="match status" value="1"/>
</dbReference>
<keyword evidence="11" id="KW-1185">Reference proteome</keyword>
<keyword evidence="4" id="KW-0560">Oxidoreductase</keyword>
<comment type="caution">
    <text evidence="10">The sequence shown here is derived from an EMBL/GenBank/DDBJ whole genome shotgun (WGS) entry which is preliminary data.</text>
</comment>
<dbReference type="STRING" id="357750.A0A2S6CGU6"/>
<reference evidence="11" key="1">
    <citation type="journal article" date="2017" name="bioRxiv">
        <title>Conservation of a gene cluster reveals novel cercosporin biosynthetic mechanisms and extends production to the genus Colletotrichum.</title>
        <authorList>
            <person name="de Jonge R."/>
            <person name="Ebert M.K."/>
            <person name="Huitt-Roehl C.R."/>
            <person name="Pal P."/>
            <person name="Suttle J.C."/>
            <person name="Spanner R.E."/>
            <person name="Neubauer J.D."/>
            <person name="Jurick W.M.II."/>
            <person name="Stott K.A."/>
            <person name="Secor G.A."/>
            <person name="Thomma B.P.H.J."/>
            <person name="Van de Peer Y."/>
            <person name="Townsend C.A."/>
            <person name="Bolton M.D."/>
        </authorList>
    </citation>
    <scope>NUCLEOTIDE SEQUENCE [LARGE SCALE GENOMIC DNA]</scope>
    <source>
        <strain evidence="11">CBS538.71</strain>
    </source>
</reference>
<evidence type="ECO:0000256" key="4">
    <source>
        <dbReference type="ARBA" id="ARBA00023002"/>
    </source>
</evidence>
<feature type="region of interest" description="Disordered" evidence="7">
    <location>
        <begin position="1"/>
        <end position="59"/>
    </location>
</feature>
<evidence type="ECO:0000313" key="11">
    <source>
        <dbReference type="Proteomes" id="UP000237631"/>
    </source>
</evidence>
<feature type="region of interest" description="Disordered" evidence="7">
    <location>
        <begin position="606"/>
        <end position="631"/>
    </location>
</feature>
<keyword evidence="2 8" id="KW-0812">Transmembrane</keyword>
<evidence type="ECO:0000256" key="5">
    <source>
        <dbReference type="ARBA" id="ARBA00023027"/>
    </source>
</evidence>
<dbReference type="CDD" id="cd00322">
    <property type="entry name" value="FNR_like"/>
    <property type="match status" value="1"/>
</dbReference>
<dbReference type="InterPro" id="IPR002523">
    <property type="entry name" value="MgTranspt_CorA/ZnTranspt_ZntB"/>
</dbReference>
<dbReference type="GO" id="GO:0005739">
    <property type="term" value="C:mitochondrion"/>
    <property type="evidence" value="ECO:0007669"/>
    <property type="project" value="TreeGrafter"/>
</dbReference>
<dbReference type="Gene3D" id="1.20.58.340">
    <property type="entry name" value="Magnesium transport protein CorA, transmembrane region"/>
    <property type="match status" value="1"/>
</dbReference>
<feature type="transmembrane region" description="Helical" evidence="8">
    <location>
        <begin position="574"/>
        <end position="597"/>
    </location>
</feature>
<dbReference type="SUPFAM" id="SSF52343">
    <property type="entry name" value="Ferredoxin reductase-like, C-terminal NADP-linked domain"/>
    <property type="match status" value="1"/>
</dbReference>
<dbReference type="GO" id="GO:0046873">
    <property type="term" value="F:metal ion transmembrane transporter activity"/>
    <property type="evidence" value="ECO:0007669"/>
    <property type="project" value="InterPro"/>
</dbReference>
<dbReference type="InterPro" id="IPR052128">
    <property type="entry name" value="Oxidoreductase_NAD-binding"/>
</dbReference>